<name>A0AAW1YS86_RUBAR</name>
<evidence type="ECO:0000313" key="2">
    <source>
        <dbReference type="Proteomes" id="UP001457282"/>
    </source>
</evidence>
<dbReference type="PANTHER" id="PTHR33325">
    <property type="entry name" value="ZINC FINGER, CCHC-TYPE-RELATED"/>
    <property type="match status" value="1"/>
</dbReference>
<dbReference type="Proteomes" id="UP001457282">
    <property type="component" value="Unassembled WGS sequence"/>
</dbReference>
<dbReference type="PANTHER" id="PTHR33325:SF5">
    <property type="entry name" value="TRANSCRIPTION FACTOR INTERACTOR AND REGULATOR CCHC(ZN) FAMILY"/>
    <property type="match status" value="1"/>
</dbReference>
<protein>
    <submittedName>
        <fullName evidence="1">Uncharacterized protein</fullName>
    </submittedName>
</protein>
<evidence type="ECO:0000313" key="1">
    <source>
        <dbReference type="EMBL" id="KAK9951605.1"/>
    </source>
</evidence>
<dbReference type="AlphaFoldDB" id="A0AAW1YS86"/>
<dbReference type="EMBL" id="JBEDUW010000001">
    <property type="protein sequence ID" value="KAK9951605.1"/>
    <property type="molecule type" value="Genomic_DNA"/>
</dbReference>
<proteinExistence type="predicted"/>
<organism evidence="1 2">
    <name type="scientific">Rubus argutus</name>
    <name type="common">Southern blackberry</name>
    <dbReference type="NCBI Taxonomy" id="59490"/>
    <lineage>
        <taxon>Eukaryota</taxon>
        <taxon>Viridiplantae</taxon>
        <taxon>Streptophyta</taxon>
        <taxon>Embryophyta</taxon>
        <taxon>Tracheophyta</taxon>
        <taxon>Spermatophyta</taxon>
        <taxon>Magnoliopsida</taxon>
        <taxon>eudicotyledons</taxon>
        <taxon>Gunneridae</taxon>
        <taxon>Pentapetalae</taxon>
        <taxon>rosids</taxon>
        <taxon>fabids</taxon>
        <taxon>Rosales</taxon>
        <taxon>Rosaceae</taxon>
        <taxon>Rosoideae</taxon>
        <taxon>Rosoideae incertae sedis</taxon>
        <taxon>Rubus</taxon>
    </lineage>
</organism>
<comment type="caution">
    <text evidence="1">The sequence shown here is derived from an EMBL/GenBank/DDBJ whole genome shotgun (WGS) entry which is preliminary data.</text>
</comment>
<gene>
    <name evidence="1" type="ORF">M0R45_007043</name>
</gene>
<accession>A0AAW1YS86</accession>
<reference evidence="1 2" key="1">
    <citation type="journal article" date="2023" name="G3 (Bethesda)">
        <title>A chromosome-length genome assembly and annotation of blackberry (Rubus argutus, cv. 'Hillquist').</title>
        <authorList>
            <person name="Bruna T."/>
            <person name="Aryal R."/>
            <person name="Dudchenko O."/>
            <person name="Sargent D.J."/>
            <person name="Mead D."/>
            <person name="Buti M."/>
            <person name="Cavallini A."/>
            <person name="Hytonen T."/>
            <person name="Andres J."/>
            <person name="Pham M."/>
            <person name="Weisz D."/>
            <person name="Mascagni F."/>
            <person name="Usai G."/>
            <person name="Natali L."/>
            <person name="Bassil N."/>
            <person name="Fernandez G.E."/>
            <person name="Lomsadze A."/>
            <person name="Armour M."/>
            <person name="Olukolu B."/>
            <person name="Poorten T."/>
            <person name="Britton C."/>
            <person name="Davik J."/>
            <person name="Ashrafi H."/>
            <person name="Aiden E.L."/>
            <person name="Borodovsky M."/>
            <person name="Worthington M."/>
        </authorList>
    </citation>
    <scope>NUCLEOTIDE SEQUENCE [LARGE SCALE GENOMIC DNA]</scope>
    <source>
        <strain evidence="1">PI 553951</strain>
    </source>
</reference>
<keyword evidence="2" id="KW-1185">Reference proteome</keyword>
<sequence length="245" mass="27227">MDYLGQNKLDFAPLDTTRIGYHKWVHDVRNHLKALWIISAIREPVATATPAIVATLLASSGTTTVAAQAARATTNALEAKNVKTIIIMIGHMDESLQSEYLNKENPRRLWVALEEHFGNIRESLLPDLEVKWQHLRLCDYSSVLDFNSEALRIKSLMELCQKPITDAMLIEKTLSTFPVSDLIVAKDYRIERPIIVTPQGEAAASETLNLGKIRDVLVYMIALLKKVVTKLGEGEAVEASAPPAL</sequence>